<proteinExistence type="predicted"/>
<dbReference type="Gene3D" id="2.60.120.10">
    <property type="entry name" value="Jelly Rolls"/>
    <property type="match status" value="1"/>
</dbReference>
<evidence type="ECO:0000313" key="5">
    <source>
        <dbReference type="EMBL" id="GAA4617110.1"/>
    </source>
</evidence>
<comment type="caution">
    <text evidence="5">The sequence shown here is derived from an EMBL/GenBank/DDBJ whole genome shotgun (WGS) entry which is preliminary data.</text>
</comment>
<keyword evidence="1" id="KW-0805">Transcription regulation</keyword>
<gene>
    <name evidence="5" type="ORF">GCM10023195_76230</name>
</gene>
<dbReference type="RefSeq" id="WP_345365364.1">
    <property type="nucleotide sequence ID" value="NZ_BAABHJ010000039.1"/>
</dbReference>
<dbReference type="Pfam" id="PF02311">
    <property type="entry name" value="AraC_binding"/>
    <property type="match status" value="1"/>
</dbReference>
<keyword evidence="3" id="KW-0804">Transcription</keyword>
<dbReference type="InterPro" id="IPR009057">
    <property type="entry name" value="Homeodomain-like_sf"/>
</dbReference>
<dbReference type="Pfam" id="PF12833">
    <property type="entry name" value="HTH_18"/>
    <property type="match status" value="1"/>
</dbReference>
<dbReference type="EMBL" id="BAABHJ010000039">
    <property type="protein sequence ID" value="GAA4617110.1"/>
    <property type="molecule type" value="Genomic_DNA"/>
</dbReference>
<dbReference type="InterPro" id="IPR050204">
    <property type="entry name" value="AraC_XylS_family_regulators"/>
</dbReference>
<dbReference type="Proteomes" id="UP001500212">
    <property type="component" value="Unassembled WGS sequence"/>
</dbReference>
<keyword evidence="6" id="KW-1185">Reference proteome</keyword>
<dbReference type="PANTHER" id="PTHR46796">
    <property type="entry name" value="HTH-TYPE TRANSCRIPTIONAL ACTIVATOR RHAS-RELATED"/>
    <property type="match status" value="1"/>
</dbReference>
<dbReference type="SUPFAM" id="SSF46689">
    <property type="entry name" value="Homeodomain-like"/>
    <property type="match status" value="2"/>
</dbReference>
<dbReference type="PROSITE" id="PS01124">
    <property type="entry name" value="HTH_ARAC_FAMILY_2"/>
    <property type="match status" value="1"/>
</dbReference>
<accession>A0ABP8TY37</accession>
<dbReference type="InterPro" id="IPR014710">
    <property type="entry name" value="RmlC-like_jellyroll"/>
</dbReference>
<organism evidence="5 6">
    <name type="scientific">Actinoallomurus liliacearum</name>
    <dbReference type="NCBI Taxonomy" id="1080073"/>
    <lineage>
        <taxon>Bacteria</taxon>
        <taxon>Bacillati</taxon>
        <taxon>Actinomycetota</taxon>
        <taxon>Actinomycetes</taxon>
        <taxon>Streptosporangiales</taxon>
        <taxon>Thermomonosporaceae</taxon>
        <taxon>Actinoallomurus</taxon>
    </lineage>
</organism>
<evidence type="ECO:0000313" key="6">
    <source>
        <dbReference type="Proteomes" id="UP001500212"/>
    </source>
</evidence>
<feature type="domain" description="HTH araC/xylS-type" evidence="4">
    <location>
        <begin position="189"/>
        <end position="287"/>
    </location>
</feature>
<dbReference type="Gene3D" id="1.10.10.60">
    <property type="entry name" value="Homeodomain-like"/>
    <property type="match status" value="2"/>
</dbReference>
<dbReference type="SMART" id="SM00342">
    <property type="entry name" value="HTH_ARAC"/>
    <property type="match status" value="1"/>
</dbReference>
<evidence type="ECO:0000256" key="1">
    <source>
        <dbReference type="ARBA" id="ARBA00023015"/>
    </source>
</evidence>
<reference evidence="6" key="1">
    <citation type="journal article" date="2019" name="Int. J. Syst. Evol. Microbiol.">
        <title>The Global Catalogue of Microorganisms (GCM) 10K type strain sequencing project: providing services to taxonomists for standard genome sequencing and annotation.</title>
        <authorList>
            <consortium name="The Broad Institute Genomics Platform"/>
            <consortium name="The Broad Institute Genome Sequencing Center for Infectious Disease"/>
            <person name="Wu L."/>
            <person name="Ma J."/>
        </authorList>
    </citation>
    <scope>NUCLEOTIDE SEQUENCE [LARGE SCALE GENOMIC DNA]</scope>
    <source>
        <strain evidence="6">JCM 17938</strain>
    </source>
</reference>
<keyword evidence="2" id="KW-0238">DNA-binding</keyword>
<protein>
    <recommendedName>
        <fullName evidence="4">HTH araC/xylS-type domain-containing protein</fullName>
    </recommendedName>
</protein>
<dbReference type="InterPro" id="IPR037923">
    <property type="entry name" value="HTH-like"/>
</dbReference>
<evidence type="ECO:0000256" key="2">
    <source>
        <dbReference type="ARBA" id="ARBA00023125"/>
    </source>
</evidence>
<evidence type="ECO:0000259" key="4">
    <source>
        <dbReference type="PROSITE" id="PS01124"/>
    </source>
</evidence>
<dbReference type="SUPFAM" id="SSF51215">
    <property type="entry name" value="Regulatory protein AraC"/>
    <property type="match status" value="1"/>
</dbReference>
<evidence type="ECO:0000256" key="3">
    <source>
        <dbReference type="ARBA" id="ARBA00023163"/>
    </source>
</evidence>
<name>A0ABP8TY37_9ACTN</name>
<dbReference type="InterPro" id="IPR018060">
    <property type="entry name" value="HTH_AraC"/>
</dbReference>
<sequence length="306" mass="33407">MTEPVELSRAGLTYLTGGAPAYAGRYVHARSHVAHTHSFLEIAVVVGGVGVHHSPAGRRDLRSGDVMVLRPGVWHGYERCRDLALYNCCVSTGLLQHELSWTREDPLLGHLLWTGPMSAQRRGTLSTTLDPAALKECTAQLRELSRLGPAADRGAVIGRLLLFTTRLARAVAAAEGVPAGRPPTHPAAVRAMRLLESRPAHAWTLAELAGELHITPSHLVRVFKTATGLPPMAYLSRLRAEIAASLLLRTAQPITQISRSVGWPDQNYFARRFKAHFGLTATAYRQRFAEQAPFPLVPREPVLPDA</sequence>
<dbReference type="InterPro" id="IPR003313">
    <property type="entry name" value="AraC-bd"/>
</dbReference>